<accession>A0A158P9W9</accession>
<reference evidence="11" key="1">
    <citation type="submission" date="2012-09" db="EMBL/GenBank/DDBJ databases">
        <authorList>
            <person name="Martin A.A."/>
        </authorList>
    </citation>
    <scope>NUCLEOTIDE SEQUENCE</scope>
</reference>
<keyword evidence="2 8" id="KW-0812">Transmembrane</keyword>
<evidence type="ECO:0000256" key="6">
    <source>
        <dbReference type="ARBA" id="ARBA00023170"/>
    </source>
</evidence>
<feature type="transmembrane region" description="Helical" evidence="9">
    <location>
        <begin position="138"/>
        <end position="160"/>
    </location>
</feature>
<keyword evidence="4 8" id="KW-0297">G-protein coupled receptor</keyword>
<dbReference type="GO" id="GO:0008188">
    <property type="term" value="F:neuropeptide receptor activity"/>
    <property type="evidence" value="ECO:0007669"/>
    <property type="project" value="TreeGrafter"/>
</dbReference>
<evidence type="ECO:0000259" key="10">
    <source>
        <dbReference type="PROSITE" id="PS50262"/>
    </source>
</evidence>
<name>A0A158P9W9_ANGCA</name>
<reference evidence="12" key="2">
    <citation type="submission" date="2016-04" db="UniProtKB">
        <authorList>
            <consortium name="WormBaseParasite"/>
        </authorList>
    </citation>
    <scope>IDENTIFICATION</scope>
</reference>
<evidence type="ECO:0000256" key="2">
    <source>
        <dbReference type="ARBA" id="ARBA00022692"/>
    </source>
</evidence>
<dbReference type="PROSITE" id="PS00237">
    <property type="entry name" value="G_PROTEIN_RECEP_F1_1"/>
    <property type="match status" value="1"/>
</dbReference>
<dbReference type="Pfam" id="PF00001">
    <property type="entry name" value="7tm_1"/>
    <property type="match status" value="1"/>
</dbReference>
<evidence type="ECO:0000256" key="1">
    <source>
        <dbReference type="ARBA" id="ARBA00004141"/>
    </source>
</evidence>
<protein>
    <submittedName>
        <fullName evidence="12">G_PROTEIN_RECEP_F1_2 domain-containing protein</fullName>
    </submittedName>
</protein>
<feature type="transmembrane region" description="Helical" evidence="9">
    <location>
        <begin position="98"/>
        <end position="117"/>
    </location>
</feature>
<feature type="transmembrane region" description="Helical" evidence="9">
    <location>
        <begin position="56"/>
        <end position="78"/>
    </location>
</feature>
<feature type="transmembrane region" description="Helical" evidence="9">
    <location>
        <begin position="18"/>
        <end position="44"/>
    </location>
</feature>
<evidence type="ECO:0000313" key="11">
    <source>
        <dbReference type="Proteomes" id="UP000035642"/>
    </source>
</evidence>
<dbReference type="PANTHER" id="PTHR24243">
    <property type="entry name" value="G-PROTEIN COUPLED RECEPTOR"/>
    <property type="match status" value="1"/>
</dbReference>
<evidence type="ECO:0000256" key="4">
    <source>
        <dbReference type="ARBA" id="ARBA00023040"/>
    </source>
</evidence>
<evidence type="ECO:0000313" key="12">
    <source>
        <dbReference type="WBParaSite" id="ACAC_0000871901-mRNA-1"/>
    </source>
</evidence>
<evidence type="ECO:0000256" key="8">
    <source>
        <dbReference type="RuleBase" id="RU000688"/>
    </source>
</evidence>
<evidence type="ECO:0000256" key="9">
    <source>
        <dbReference type="SAM" id="Phobius"/>
    </source>
</evidence>
<dbReference type="AlphaFoldDB" id="A0A158P9W9"/>
<dbReference type="GO" id="GO:0005886">
    <property type="term" value="C:plasma membrane"/>
    <property type="evidence" value="ECO:0007669"/>
    <property type="project" value="TreeGrafter"/>
</dbReference>
<dbReference type="InterPro" id="IPR000276">
    <property type="entry name" value="GPCR_Rhodpsn"/>
</dbReference>
<dbReference type="STRING" id="6313.A0A158P9W9"/>
<feature type="transmembrane region" description="Helical" evidence="9">
    <location>
        <begin position="263"/>
        <end position="281"/>
    </location>
</feature>
<evidence type="ECO:0000256" key="3">
    <source>
        <dbReference type="ARBA" id="ARBA00022989"/>
    </source>
</evidence>
<evidence type="ECO:0000256" key="7">
    <source>
        <dbReference type="ARBA" id="ARBA00023224"/>
    </source>
</evidence>
<dbReference type="InterPro" id="IPR017452">
    <property type="entry name" value="GPCR_Rhodpsn_7TM"/>
</dbReference>
<keyword evidence="11" id="KW-1185">Reference proteome</keyword>
<keyword evidence="6 8" id="KW-0675">Receptor</keyword>
<dbReference type="PROSITE" id="PS50262">
    <property type="entry name" value="G_PROTEIN_RECEP_F1_2"/>
    <property type="match status" value="1"/>
</dbReference>
<feature type="transmembrane region" description="Helical" evidence="9">
    <location>
        <begin position="301"/>
        <end position="318"/>
    </location>
</feature>
<feature type="domain" description="G-protein coupled receptors family 1 profile" evidence="10">
    <location>
        <begin position="36"/>
        <end position="328"/>
    </location>
</feature>
<organism evidence="11 12">
    <name type="scientific">Angiostrongylus cantonensis</name>
    <name type="common">Rat lungworm</name>
    <dbReference type="NCBI Taxonomy" id="6313"/>
    <lineage>
        <taxon>Eukaryota</taxon>
        <taxon>Metazoa</taxon>
        <taxon>Ecdysozoa</taxon>
        <taxon>Nematoda</taxon>
        <taxon>Chromadorea</taxon>
        <taxon>Rhabditida</taxon>
        <taxon>Rhabditina</taxon>
        <taxon>Rhabditomorpha</taxon>
        <taxon>Strongyloidea</taxon>
        <taxon>Metastrongylidae</taxon>
        <taxon>Angiostrongylus</taxon>
    </lineage>
</organism>
<dbReference type="WBParaSite" id="ACAC_0000871901-mRNA-1">
    <property type="protein sequence ID" value="ACAC_0000871901-mRNA-1"/>
    <property type="gene ID" value="ACAC_0000871901"/>
</dbReference>
<dbReference type="SUPFAM" id="SSF81321">
    <property type="entry name" value="Family A G protein-coupled receptor-like"/>
    <property type="match status" value="1"/>
</dbReference>
<keyword evidence="5 9" id="KW-0472">Membrane</keyword>
<feature type="transmembrane region" description="Helical" evidence="9">
    <location>
        <begin position="206"/>
        <end position="226"/>
    </location>
</feature>
<keyword evidence="3 9" id="KW-1133">Transmembrane helix</keyword>
<comment type="similarity">
    <text evidence="8">Belongs to the G-protein coupled receptor 1 family.</text>
</comment>
<dbReference type="Gene3D" id="1.20.1070.10">
    <property type="entry name" value="Rhodopsin 7-helix transmembrane proteins"/>
    <property type="match status" value="1"/>
</dbReference>
<keyword evidence="7 8" id="KW-0807">Transducer</keyword>
<proteinExistence type="inferred from homology"/>
<dbReference type="Proteomes" id="UP000035642">
    <property type="component" value="Unassembled WGS sequence"/>
</dbReference>
<sequence length="408" mass="46641">MLTQIPRLSFPFVFQKAIVIPTVVSYFIILIVGTIGNVCTCVVIIHVKSMHTHTNFYLLSLAFSDLVVLTFGLPMELYGALDIAYPYQFPEWICKGRAYLTEFTSYASILVICSFTVERWLAICYPIRSKSVRKISRAYLTIFVLWIVSSIAAIPIGYLVKINRLPLPEWAMGHNWTHKVSDDYETTKNTEFCAMDVEKLELQNRIIIFAFVAFFMVPAVVMTMMYTHIAARIAITDSLLVGNPKTRTKSRNTVIKMLEHPDALIFSVSVVISFYLCWLPFHIQRLLSLFINYHDGNVSQAVETTFLLVYYVSGFFYYSNSAINPILYNVFSEKYRKAFCSTILGQKIAKKIRPQWYSRKNHAPYRRSQMGSSFNANRDAGAGSKLLNANEDREGVGRQNFRTALALV</sequence>
<dbReference type="PRINTS" id="PR00237">
    <property type="entry name" value="GPCRRHODOPSN"/>
</dbReference>
<dbReference type="PANTHER" id="PTHR24243:SF208">
    <property type="entry name" value="PYROKININ-1 RECEPTOR"/>
    <property type="match status" value="1"/>
</dbReference>
<evidence type="ECO:0000256" key="5">
    <source>
        <dbReference type="ARBA" id="ARBA00023136"/>
    </source>
</evidence>
<comment type="subcellular location">
    <subcellularLocation>
        <location evidence="1">Membrane</location>
        <topology evidence="1">Multi-pass membrane protein</topology>
    </subcellularLocation>
</comment>